<feature type="region of interest" description="Disordered" evidence="1">
    <location>
        <begin position="624"/>
        <end position="663"/>
    </location>
</feature>
<feature type="region of interest" description="Disordered" evidence="1">
    <location>
        <begin position="556"/>
        <end position="608"/>
    </location>
</feature>
<feature type="compositionally biased region" description="Basic and acidic residues" evidence="1">
    <location>
        <begin position="625"/>
        <end position="635"/>
    </location>
</feature>
<organism evidence="2 3">
    <name type="scientific">Dryococelus australis</name>
    <dbReference type="NCBI Taxonomy" id="614101"/>
    <lineage>
        <taxon>Eukaryota</taxon>
        <taxon>Metazoa</taxon>
        <taxon>Ecdysozoa</taxon>
        <taxon>Arthropoda</taxon>
        <taxon>Hexapoda</taxon>
        <taxon>Insecta</taxon>
        <taxon>Pterygota</taxon>
        <taxon>Neoptera</taxon>
        <taxon>Polyneoptera</taxon>
        <taxon>Phasmatodea</taxon>
        <taxon>Verophasmatodea</taxon>
        <taxon>Anareolatae</taxon>
        <taxon>Phasmatidae</taxon>
        <taxon>Eurycanthinae</taxon>
        <taxon>Dryococelus</taxon>
    </lineage>
</organism>
<comment type="caution">
    <text evidence="2">The sequence shown here is derived from an EMBL/GenBank/DDBJ whole genome shotgun (WGS) entry which is preliminary data.</text>
</comment>
<feature type="region of interest" description="Disordered" evidence="1">
    <location>
        <begin position="918"/>
        <end position="938"/>
    </location>
</feature>
<feature type="region of interest" description="Disordered" evidence="1">
    <location>
        <begin position="284"/>
        <end position="325"/>
    </location>
</feature>
<feature type="compositionally biased region" description="Basic residues" evidence="1">
    <location>
        <begin position="149"/>
        <end position="158"/>
    </location>
</feature>
<name>A0ABQ9H260_9NEOP</name>
<feature type="compositionally biased region" description="Basic and acidic residues" evidence="1">
    <location>
        <begin position="293"/>
        <end position="302"/>
    </location>
</feature>
<dbReference type="Proteomes" id="UP001159363">
    <property type="component" value="Chromosome 6"/>
</dbReference>
<evidence type="ECO:0000313" key="3">
    <source>
        <dbReference type="Proteomes" id="UP001159363"/>
    </source>
</evidence>
<protein>
    <submittedName>
        <fullName evidence="2">Uncharacterized protein</fullName>
    </submittedName>
</protein>
<proteinExistence type="predicted"/>
<reference evidence="2 3" key="1">
    <citation type="submission" date="2023-02" db="EMBL/GenBank/DDBJ databases">
        <title>LHISI_Scaffold_Assembly.</title>
        <authorList>
            <person name="Stuart O.P."/>
            <person name="Cleave R."/>
            <person name="Magrath M.J.L."/>
            <person name="Mikheyev A.S."/>
        </authorList>
    </citation>
    <scope>NUCLEOTIDE SEQUENCE [LARGE SCALE GENOMIC DNA]</scope>
    <source>
        <strain evidence="2">Daus_M_001</strain>
        <tissue evidence="2">Leg muscle</tissue>
    </source>
</reference>
<feature type="region of interest" description="Disordered" evidence="1">
    <location>
        <begin position="149"/>
        <end position="179"/>
    </location>
</feature>
<keyword evidence="3" id="KW-1185">Reference proteome</keyword>
<dbReference type="EMBL" id="JARBHB010000007">
    <property type="protein sequence ID" value="KAJ8878373.1"/>
    <property type="molecule type" value="Genomic_DNA"/>
</dbReference>
<evidence type="ECO:0000256" key="1">
    <source>
        <dbReference type="SAM" id="MobiDB-lite"/>
    </source>
</evidence>
<evidence type="ECO:0000313" key="2">
    <source>
        <dbReference type="EMBL" id="KAJ8878373.1"/>
    </source>
</evidence>
<feature type="compositionally biased region" description="Low complexity" evidence="1">
    <location>
        <begin position="647"/>
        <end position="663"/>
    </location>
</feature>
<accession>A0ABQ9H260</accession>
<gene>
    <name evidence="2" type="ORF">PR048_018950</name>
</gene>
<feature type="compositionally biased region" description="Basic residues" evidence="1">
    <location>
        <begin position="636"/>
        <end position="646"/>
    </location>
</feature>
<sequence>MRELMRMSRSPLEFHTLLDLGGAKLQPGSHLNTGPGRFPPHFISTRIGCNTGSAAFQRTQQASRRGGSRGTQAALAAHGPTIRGVHGRLNTSARPARLYFHSRFVFFRHLGTIVATAHLVTTHCPRVIWSARRDVDQLARTRILLTHVHGRNTSRRKRENPEETPSTSGLARHDSHTGGPRREFLWEACTLGKRAMAASRMSHFHQTKPRACTPPTKAKRGQFPAGSADFRMCESCRAMPLVGGFSRGLPFLPRFHSGAAPYSPQSPSSALKTSMLRAAQISATRGAGMQGRGKQEIPEKTRRPAASSGTITGATPPGIEPGLPWREASSLTATPPRPSMASPYCVYLWNFQCLPDPTMLWEESVWRSYMQSPVVVWLVSDYSLFAAEDDRPERTPNKAVDLYMGKGAIRATLTRTASASSFLRARCAEFQLGRKIEPAEGEECASYRWLSLHQAEECAAAHLQFLQADLSWRSQLVRHRSRVRTAMGSNPGEGMGSRRSCSQIFACGNPGGRQCRRSAGFLGDLPFPRPCIPALLHTHLATPSSALKLEDGLTAPAETSQRGGIPRASAAPDDAPRRAATVRRGAADTSHSFPYPLHKPRTASHSIYREQAIVTDADWCLGRHRNTDSESDPRSHRSRSSRRPFRRPATPTPTTDARPPTSRATAAFRNCWSTPTSSAFVHNKATACSKQAEPLTPKGEGIHARRHASRQRDWAAMAASLSVPLVKTITKNMLGKTGTFTPRAGCPFVTEYKCHLCLDDAAPRDIWACNSRRGWADTANFSNARLRGWTSEPGSIPGGVAPGFSHVRIVPEDAAGRRVSSGISLFPHLCITALLYIHLAPTSSALKNSLAANTARLELLGSVNYATKRAARISKWNANEGTRRHAHSTSVNSTGRQQSTECLEQNFFCTTGFPTSRDRNTHGINTPEKVEDNSGKEMIGGWSGGGRKWGAAMPRPAHNAPNLKSSLSAAFIFYCMYNAELRDWGCSKQRGLESR</sequence>